<dbReference type="InterPro" id="IPR050261">
    <property type="entry name" value="FrsA_esterase"/>
</dbReference>
<dbReference type="Pfam" id="PF01738">
    <property type="entry name" value="DLH"/>
    <property type="match status" value="1"/>
</dbReference>
<gene>
    <name evidence="3" type="ORF">C8D95_104277</name>
</gene>
<keyword evidence="4" id="KW-1185">Reference proteome</keyword>
<dbReference type="SUPFAM" id="SSF53474">
    <property type="entry name" value="alpha/beta-Hydrolases"/>
    <property type="match status" value="1"/>
</dbReference>
<dbReference type="InterPro" id="IPR029058">
    <property type="entry name" value="AB_hydrolase_fold"/>
</dbReference>
<dbReference type="OrthoDB" id="9787933at2"/>
<evidence type="ECO:0000313" key="4">
    <source>
        <dbReference type="Proteomes" id="UP000245390"/>
    </source>
</evidence>
<name>A0A316G6R8_9RHOB</name>
<dbReference type="EMBL" id="QGGV01000004">
    <property type="protein sequence ID" value="PWK56604.1"/>
    <property type="molecule type" value="Genomic_DNA"/>
</dbReference>
<evidence type="ECO:0000313" key="3">
    <source>
        <dbReference type="EMBL" id="PWK56604.1"/>
    </source>
</evidence>
<organism evidence="3 4">
    <name type="scientific">Silicimonas algicola</name>
    <dbReference type="NCBI Taxonomy" id="1826607"/>
    <lineage>
        <taxon>Bacteria</taxon>
        <taxon>Pseudomonadati</taxon>
        <taxon>Pseudomonadota</taxon>
        <taxon>Alphaproteobacteria</taxon>
        <taxon>Rhodobacterales</taxon>
        <taxon>Paracoccaceae</taxon>
    </lineage>
</organism>
<feature type="domain" description="Dienelactone hydrolase" evidence="2">
    <location>
        <begin position="31"/>
        <end position="240"/>
    </location>
</feature>
<protein>
    <submittedName>
        <fullName evidence="3">Dienelactone hydrolase</fullName>
    </submittedName>
</protein>
<evidence type="ECO:0000259" key="2">
    <source>
        <dbReference type="Pfam" id="PF01738"/>
    </source>
</evidence>
<accession>A0A316G6R8</accession>
<proteinExistence type="predicted"/>
<dbReference type="RefSeq" id="WP_109759281.1">
    <property type="nucleotide sequence ID" value="NZ_CP034588.1"/>
</dbReference>
<comment type="caution">
    <text evidence="3">The sequence shown here is derived from an EMBL/GenBank/DDBJ whole genome shotgun (WGS) entry which is preliminary data.</text>
</comment>
<keyword evidence="3" id="KW-0378">Hydrolase</keyword>
<keyword evidence="1" id="KW-0732">Signal</keyword>
<dbReference type="InterPro" id="IPR002925">
    <property type="entry name" value="Dienelactn_hydro"/>
</dbReference>
<dbReference type="Proteomes" id="UP000245390">
    <property type="component" value="Unassembled WGS sequence"/>
</dbReference>
<dbReference type="PANTHER" id="PTHR22946:SF0">
    <property type="entry name" value="DIENELACTONE HYDROLASE DOMAIN-CONTAINING PROTEIN"/>
    <property type="match status" value="1"/>
</dbReference>
<dbReference type="AlphaFoldDB" id="A0A316G6R8"/>
<dbReference type="GO" id="GO:0016787">
    <property type="term" value="F:hydrolase activity"/>
    <property type="evidence" value="ECO:0007669"/>
    <property type="project" value="UniProtKB-KW"/>
</dbReference>
<dbReference type="KEGG" id="salo:EF888_00070"/>
<evidence type="ECO:0000256" key="1">
    <source>
        <dbReference type="SAM" id="SignalP"/>
    </source>
</evidence>
<feature type="signal peptide" evidence="1">
    <location>
        <begin position="1"/>
        <end position="17"/>
    </location>
</feature>
<sequence length="243" mass="25694">MIRLAIATSLLAAPAFAEEVSYDVDGVAHTGYFAAAENPQGLVVIVHDWDGLDDYEKGRADELAGMGYDAFAVDMYGEDTPTGTMEQNRAASGELGQDREKMRALIAAGLEQAKGQSSAENLVVMGYCFGGGVTLEMARSDMADEAAGFATFHGSLETPDGQSFDGEEAPILIMHGGADTAVPLSALTALTSELEEAGNTYTAEVYSGAPHAFTVKGSDRYQERADMESWEAFTDFLGETLGS</sequence>
<feature type="chain" id="PRO_5016448500" evidence="1">
    <location>
        <begin position="18"/>
        <end position="243"/>
    </location>
</feature>
<reference evidence="3 4" key="1">
    <citation type="submission" date="2018-05" db="EMBL/GenBank/DDBJ databases">
        <title>Genomic Encyclopedia of Type Strains, Phase IV (KMG-IV): sequencing the most valuable type-strain genomes for metagenomic binning, comparative biology and taxonomic classification.</title>
        <authorList>
            <person name="Goeker M."/>
        </authorList>
    </citation>
    <scope>NUCLEOTIDE SEQUENCE [LARGE SCALE GENOMIC DNA]</scope>
    <source>
        <strain evidence="3 4">DSM 103371</strain>
    </source>
</reference>
<dbReference type="Gene3D" id="3.40.50.1820">
    <property type="entry name" value="alpha/beta hydrolase"/>
    <property type="match status" value="1"/>
</dbReference>
<dbReference type="PANTHER" id="PTHR22946">
    <property type="entry name" value="DIENELACTONE HYDROLASE DOMAIN-CONTAINING PROTEIN-RELATED"/>
    <property type="match status" value="1"/>
</dbReference>